<evidence type="ECO:0000313" key="5">
    <source>
        <dbReference type="EMBL" id="KAF4635536.1"/>
    </source>
</evidence>
<dbReference type="PANTHER" id="PTHR43712:SF12">
    <property type="entry name" value="STERIGMATOCYSTIN 8-O-METHYLTRANSFERASE"/>
    <property type="match status" value="1"/>
</dbReference>
<evidence type="ECO:0000259" key="4">
    <source>
        <dbReference type="Pfam" id="PF00891"/>
    </source>
</evidence>
<evidence type="ECO:0000256" key="3">
    <source>
        <dbReference type="ARBA" id="ARBA00022691"/>
    </source>
</evidence>
<comment type="caution">
    <text evidence="5">The sequence shown here is derived from an EMBL/GenBank/DDBJ whole genome shotgun (WGS) entry which is preliminary data.</text>
</comment>
<accession>A0A8H4RU83</accession>
<feature type="domain" description="O-methyltransferase C-terminal" evidence="4">
    <location>
        <begin position="536"/>
        <end position="727"/>
    </location>
</feature>
<gene>
    <name evidence="5" type="ORF">G7Y89_g2558</name>
</gene>
<evidence type="ECO:0000256" key="1">
    <source>
        <dbReference type="ARBA" id="ARBA00022603"/>
    </source>
</evidence>
<dbReference type="InterPro" id="IPR008928">
    <property type="entry name" value="6-hairpin_glycosidase_sf"/>
</dbReference>
<dbReference type="InterPro" id="IPR036388">
    <property type="entry name" value="WH-like_DNA-bd_sf"/>
</dbReference>
<evidence type="ECO:0000313" key="6">
    <source>
        <dbReference type="Proteomes" id="UP000566819"/>
    </source>
</evidence>
<dbReference type="Proteomes" id="UP000566819">
    <property type="component" value="Unassembled WGS sequence"/>
</dbReference>
<dbReference type="AlphaFoldDB" id="A0A8H4RU83"/>
<keyword evidence="6" id="KW-1185">Reference proteome</keyword>
<keyword evidence="2" id="KW-0808">Transferase</keyword>
<dbReference type="PANTHER" id="PTHR43712">
    <property type="entry name" value="PUTATIVE (AFU_ORTHOLOGUE AFUA_4G14580)-RELATED"/>
    <property type="match status" value="1"/>
</dbReference>
<dbReference type="OrthoDB" id="302966at2759"/>
<dbReference type="Gene3D" id="3.40.50.150">
    <property type="entry name" value="Vaccinia Virus protein VP39"/>
    <property type="match status" value="1"/>
</dbReference>
<evidence type="ECO:0000256" key="2">
    <source>
        <dbReference type="ARBA" id="ARBA00022679"/>
    </source>
</evidence>
<dbReference type="EMBL" id="JAAMPI010000114">
    <property type="protein sequence ID" value="KAF4635536.1"/>
    <property type="molecule type" value="Genomic_DNA"/>
</dbReference>
<dbReference type="SUPFAM" id="SSF53335">
    <property type="entry name" value="S-adenosyl-L-methionine-dependent methyltransferases"/>
    <property type="match status" value="1"/>
</dbReference>
<keyword evidence="3" id="KW-0949">S-adenosyl-L-methionine</keyword>
<organism evidence="5 6">
    <name type="scientific">Cudoniella acicularis</name>
    <dbReference type="NCBI Taxonomy" id="354080"/>
    <lineage>
        <taxon>Eukaryota</taxon>
        <taxon>Fungi</taxon>
        <taxon>Dikarya</taxon>
        <taxon>Ascomycota</taxon>
        <taxon>Pezizomycotina</taxon>
        <taxon>Leotiomycetes</taxon>
        <taxon>Helotiales</taxon>
        <taxon>Tricladiaceae</taxon>
        <taxon>Cudoniella</taxon>
    </lineage>
</organism>
<name>A0A8H4RU83_9HELO</name>
<protein>
    <recommendedName>
        <fullName evidence="4">O-methyltransferase C-terminal domain-containing protein</fullName>
    </recommendedName>
</protein>
<dbReference type="InterPro" id="IPR016461">
    <property type="entry name" value="COMT-like"/>
</dbReference>
<dbReference type="PROSITE" id="PS51683">
    <property type="entry name" value="SAM_OMT_II"/>
    <property type="match status" value="1"/>
</dbReference>
<dbReference type="GO" id="GO:0005975">
    <property type="term" value="P:carbohydrate metabolic process"/>
    <property type="evidence" value="ECO:0007669"/>
    <property type="project" value="InterPro"/>
</dbReference>
<dbReference type="Pfam" id="PF00891">
    <property type="entry name" value="Methyltransf_2"/>
    <property type="match status" value="1"/>
</dbReference>
<sequence length="758" mass="85068">MATKVRTPLDRFKEGMQSVYGPFEYTQPSHIIKWTPPPRSGGHKGRYLWTDAFGVLNFLTLYHETSQEKYLAFARAFVQSVHEILGRTRDGDTRLPGASDSSPLAGGLRIGKIDATGPDGDGMYHHYLTLWMFALNRLSVAAHDPSYNEMAITLAKAIHPHFLRKSESDKAMGMVWKISCDMKRVLVPSEGHLDAATGYVVFKLLREVAAARGGEEDVLKEEIKDYEVLMEREGRLSASSDTLDLGMALWMCHFFKGEEEWADELGSKCLVNARKLLKEDGGMLDRDPRYRLAFREFGTCLGIKCFDGDEFLLMRVTDVIKFWEDYMKDVTPDDLRPISMVMYAAALIPKANTEKIDARLRADNLPQPSFDATAPLSVVPEGATDIETAKTEAVEALIELQQLLQGVDNLLTPMVNMTSLRAISHFKIAEKVPIEGEISFVDLAELCGLFEHDLRRIIRFAIAHHRVFQEPRKGIVSHSAASKRLAESDRMQHVVGMSLDEVWPANVKTVDALIEFNKSQEPNASGFALANNTKLPFYEYLEQNPKRAKRFGGAMSSAGTAGLQALADKFTWSSLPEGAMVVDLGGSQGHVSAFLAEAFPSLKFTVQDLPQVISDTKATYKLPETVTDRVKLMGHSFFDPQPLKDIDVILIRYVFHNWPDAYCVKILQNLIPGLKPGTKIVIQDHLMPEPNTLPLLKERGIRSMDLIMLTLFNARERDGDDWKDLVEQVDSRFKFESATRQAETSPSGIMVREGKRQY</sequence>
<dbReference type="InterPro" id="IPR029063">
    <property type="entry name" value="SAM-dependent_MTases_sf"/>
</dbReference>
<dbReference type="GO" id="GO:0032259">
    <property type="term" value="P:methylation"/>
    <property type="evidence" value="ECO:0007669"/>
    <property type="project" value="UniProtKB-KW"/>
</dbReference>
<proteinExistence type="predicted"/>
<dbReference type="SUPFAM" id="SSF48208">
    <property type="entry name" value="Six-hairpin glycosidases"/>
    <property type="match status" value="1"/>
</dbReference>
<reference evidence="5 6" key="1">
    <citation type="submission" date="2020-03" db="EMBL/GenBank/DDBJ databases">
        <title>Draft Genome Sequence of Cudoniella acicularis.</title>
        <authorList>
            <person name="Buettner E."/>
            <person name="Kellner H."/>
        </authorList>
    </citation>
    <scope>NUCLEOTIDE SEQUENCE [LARGE SCALE GENOMIC DNA]</scope>
    <source>
        <strain evidence="5 6">DSM 108380</strain>
    </source>
</reference>
<dbReference type="InterPro" id="IPR001077">
    <property type="entry name" value="COMT_C"/>
</dbReference>
<keyword evidence="1" id="KW-0489">Methyltransferase</keyword>
<dbReference type="GO" id="GO:0008171">
    <property type="term" value="F:O-methyltransferase activity"/>
    <property type="evidence" value="ECO:0007669"/>
    <property type="project" value="InterPro"/>
</dbReference>
<dbReference type="Gene3D" id="1.10.10.10">
    <property type="entry name" value="Winged helix-like DNA-binding domain superfamily/Winged helix DNA-binding domain"/>
    <property type="match status" value="1"/>
</dbReference>